<comment type="similarity">
    <text evidence="2">Belongs to the thioredoxin family. DsbE subfamily.</text>
</comment>
<dbReference type="PANTHER" id="PTHR42852:SF6">
    <property type="entry name" value="THIOL:DISULFIDE INTERCHANGE PROTEIN DSBE"/>
    <property type="match status" value="1"/>
</dbReference>
<comment type="subcellular location">
    <subcellularLocation>
        <location evidence="1">Cell envelope</location>
    </subcellularLocation>
</comment>
<dbReference type="PANTHER" id="PTHR42852">
    <property type="entry name" value="THIOL:DISULFIDE INTERCHANGE PROTEIN DSBE"/>
    <property type="match status" value="1"/>
</dbReference>
<feature type="domain" description="Thioredoxin" evidence="6">
    <location>
        <begin position="19"/>
        <end position="160"/>
    </location>
</feature>
<dbReference type="PROSITE" id="PS51352">
    <property type="entry name" value="THIOREDOXIN_2"/>
    <property type="match status" value="1"/>
</dbReference>
<dbReference type="AlphaFoldDB" id="A0A381PR33"/>
<dbReference type="SUPFAM" id="SSF52833">
    <property type="entry name" value="Thioredoxin-like"/>
    <property type="match status" value="1"/>
</dbReference>
<dbReference type="PROSITE" id="PS00194">
    <property type="entry name" value="THIOREDOXIN_1"/>
    <property type="match status" value="1"/>
</dbReference>
<dbReference type="InterPro" id="IPR004799">
    <property type="entry name" value="Periplasmic_diS_OxRdtase_DsbE"/>
</dbReference>
<dbReference type="InterPro" id="IPR050553">
    <property type="entry name" value="Thioredoxin_ResA/DsbE_sf"/>
</dbReference>
<dbReference type="Gene3D" id="3.40.30.10">
    <property type="entry name" value="Glutaredoxin"/>
    <property type="match status" value="1"/>
</dbReference>
<dbReference type="GO" id="GO:0030288">
    <property type="term" value="C:outer membrane-bounded periplasmic space"/>
    <property type="evidence" value="ECO:0007669"/>
    <property type="project" value="InterPro"/>
</dbReference>
<organism evidence="7">
    <name type="scientific">marine metagenome</name>
    <dbReference type="NCBI Taxonomy" id="408172"/>
    <lineage>
        <taxon>unclassified sequences</taxon>
        <taxon>metagenomes</taxon>
        <taxon>ecological metagenomes</taxon>
    </lineage>
</organism>
<evidence type="ECO:0000256" key="3">
    <source>
        <dbReference type="ARBA" id="ARBA00022748"/>
    </source>
</evidence>
<dbReference type="EMBL" id="UINC01001063">
    <property type="protein sequence ID" value="SUZ69515.1"/>
    <property type="molecule type" value="Genomic_DNA"/>
</dbReference>
<keyword evidence="4" id="KW-1015">Disulfide bond</keyword>
<keyword evidence="3" id="KW-0201">Cytochrome c-type biogenesis</keyword>
<protein>
    <recommendedName>
        <fullName evidence="6">Thioredoxin domain-containing protein</fullName>
    </recommendedName>
</protein>
<gene>
    <name evidence="7" type="ORF">METZ01_LOCUS22369</name>
</gene>
<dbReference type="InterPro" id="IPR017937">
    <property type="entry name" value="Thioredoxin_CS"/>
</dbReference>
<sequence length="163" mass="18861">MILGLFTFLDREESDLRSVLLNKDFPNFSLSRLDNGEIITKDDLIELPSLLNVWATWCVACLVEHPFLMELRNESRIKIYGLNYKDDRNKALKLLHKIGDPYEFSIFDKEGKLAIDLGVYGAPETFLIDNEGIIRVRHVGVLTQEVWEQKFKSALSELKEDEN</sequence>
<dbReference type="Pfam" id="PF08534">
    <property type="entry name" value="Redoxin"/>
    <property type="match status" value="1"/>
</dbReference>
<name>A0A381PR33_9ZZZZ</name>
<dbReference type="NCBIfam" id="TIGR00385">
    <property type="entry name" value="dsbE"/>
    <property type="match status" value="1"/>
</dbReference>
<dbReference type="GO" id="GO:0017004">
    <property type="term" value="P:cytochrome complex assembly"/>
    <property type="evidence" value="ECO:0007669"/>
    <property type="project" value="UniProtKB-KW"/>
</dbReference>
<evidence type="ECO:0000259" key="6">
    <source>
        <dbReference type="PROSITE" id="PS51352"/>
    </source>
</evidence>
<dbReference type="GO" id="GO:0015036">
    <property type="term" value="F:disulfide oxidoreductase activity"/>
    <property type="evidence" value="ECO:0007669"/>
    <property type="project" value="InterPro"/>
</dbReference>
<evidence type="ECO:0000313" key="7">
    <source>
        <dbReference type="EMBL" id="SUZ69515.1"/>
    </source>
</evidence>
<dbReference type="InterPro" id="IPR013766">
    <property type="entry name" value="Thioredoxin_domain"/>
</dbReference>
<accession>A0A381PR33</accession>
<evidence type="ECO:0000256" key="5">
    <source>
        <dbReference type="ARBA" id="ARBA00023284"/>
    </source>
</evidence>
<evidence type="ECO:0000256" key="1">
    <source>
        <dbReference type="ARBA" id="ARBA00004196"/>
    </source>
</evidence>
<evidence type="ECO:0000256" key="4">
    <source>
        <dbReference type="ARBA" id="ARBA00023157"/>
    </source>
</evidence>
<dbReference type="InterPro" id="IPR013740">
    <property type="entry name" value="Redoxin"/>
</dbReference>
<dbReference type="InterPro" id="IPR036249">
    <property type="entry name" value="Thioredoxin-like_sf"/>
</dbReference>
<reference evidence="7" key="1">
    <citation type="submission" date="2018-05" db="EMBL/GenBank/DDBJ databases">
        <authorList>
            <person name="Lanie J.A."/>
            <person name="Ng W.-L."/>
            <person name="Kazmierczak K.M."/>
            <person name="Andrzejewski T.M."/>
            <person name="Davidsen T.M."/>
            <person name="Wayne K.J."/>
            <person name="Tettelin H."/>
            <person name="Glass J.I."/>
            <person name="Rusch D."/>
            <person name="Podicherti R."/>
            <person name="Tsui H.-C.T."/>
            <person name="Winkler M.E."/>
        </authorList>
    </citation>
    <scope>NUCLEOTIDE SEQUENCE</scope>
</reference>
<keyword evidence="5" id="KW-0676">Redox-active center</keyword>
<evidence type="ECO:0000256" key="2">
    <source>
        <dbReference type="ARBA" id="ARBA00007758"/>
    </source>
</evidence>
<dbReference type="CDD" id="cd03010">
    <property type="entry name" value="TlpA_like_DsbE"/>
    <property type="match status" value="1"/>
</dbReference>
<proteinExistence type="inferred from homology"/>